<comment type="caution">
    <text evidence="3">The sequence shown here is derived from an EMBL/GenBank/DDBJ whole genome shotgun (WGS) entry which is preliminary data.</text>
</comment>
<reference evidence="3 4" key="1">
    <citation type="submission" date="2021-06" db="EMBL/GenBank/DDBJ databases">
        <title>Genome sequence of Babesia caballi.</title>
        <authorList>
            <person name="Yamagishi J."/>
            <person name="Kidaka T."/>
            <person name="Ochi A."/>
        </authorList>
    </citation>
    <scope>NUCLEOTIDE SEQUENCE [LARGE SCALE GENOMIC DNA]</scope>
    <source>
        <strain evidence="3">USDA-D6B2</strain>
    </source>
</reference>
<dbReference type="InterPro" id="IPR000608">
    <property type="entry name" value="UBC"/>
</dbReference>
<organism evidence="3 4">
    <name type="scientific">Babesia caballi</name>
    <dbReference type="NCBI Taxonomy" id="5871"/>
    <lineage>
        <taxon>Eukaryota</taxon>
        <taxon>Sar</taxon>
        <taxon>Alveolata</taxon>
        <taxon>Apicomplexa</taxon>
        <taxon>Aconoidasida</taxon>
        <taxon>Piroplasmida</taxon>
        <taxon>Babesiidae</taxon>
        <taxon>Babesia</taxon>
    </lineage>
</organism>
<dbReference type="Gene3D" id="3.10.110.10">
    <property type="entry name" value="Ubiquitin Conjugating Enzyme"/>
    <property type="match status" value="1"/>
</dbReference>
<sequence length="216" mass="24171">MRNNVAVSNVRKQNDFTKLLMAGYDLELVNGSMQEFNVTFHGPMGSRLGLLWSLAPAAIYEDGVWKVHVTLPDDYPFASPSIGFMNKMMHPNVDESSGSVCLDVINETWTPIYSKFVVPERGCGPGLVNVFDTFLPQLLTYPNPSDPLNNEAATLLMLDKPSYEKKVREHVKKHASKEEWQRRRSAEGKAAEEAGAEMGDADHISSDLEEEAYDNF</sequence>
<name>A0AAV4LSS0_BABCB</name>
<evidence type="ECO:0000313" key="4">
    <source>
        <dbReference type="Proteomes" id="UP001497744"/>
    </source>
</evidence>
<dbReference type="PANTHER" id="PTHR24068">
    <property type="entry name" value="UBIQUITIN-CONJUGATING ENZYME E2"/>
    <property type="match status" value="1"/>
</dbReference>
<evidence type="ECO:0000256" key="1">
    <source>
        <dbReference type="SAM" id="MobiDB-lite"/>
    </source>
</evidence>
<dbReference type="Pfam" id="PF00179">
    <property type="entry name" value="UQ_con"/>
    <property type="match status" value="1"/>
</dbReference>
<dbReference type="CDD" id="cd23797">
    <property type="entry name" value="UBCc_UBE2H"/>
    <property type="match status" value="1"/>
</dbReference>
<dbReference type="SMART" id="SM00212">
    <property type="entry name" value="UBCc"/>
    <property type="match status" value="1"/>
</dbReference>
<gene>
    <name evidence="3" type="ORF">BcabD6B2_23360</name>
</gene>
<dbReference type="RefSeq" id="XP_067714970.1">
    <property type="nucleotide sequence ID" value="XM_067858869.1"/>
</dbReference>
<dbReference type="InterPro" id="IPR016135">
    <property type="entry name" value="UBQ-conjugating_enzyme/RWD"/>
</dbReference>
<evidence type="ECO:0000313" key="3">
    <source>
        <dbReference type="EMBL" id="GIX62901.1"/>
    </source>
</evidence>
<dbReference type="Proteomes" id="UP001497744">
    <property type="component" value="Unassembled WGS sequence"/>
</dbReference>
<feature type="domain" description="UBC core" evidence="2">
    <location>
        <begin position="7"/>
        <end position="176"/>
    </location>
</feature>
<dbReference type="SUPFAM" id="SSF54495">
    <property type="entry name" value="UBC-like"/>
    <property type="match status" value="1"/>
</dbReference>
<dbReference type="AlphaFoldDB" id="A0AAV4LSS0"/>
<feature type="compositionally biased region" description="Basic and acidic residues" evidence="1">
    <location>
        <begin position="176"/>
        <end position="192"/>
    </location>
</feature>
<evidence type="ECO:0000259" key="2">
    <source>
        <dbReference type="PROSITE" id="PS50127"/>
    </source>
</evidence>
<dbReference type="GeneID" id="94194382"/>
<feature type="compositionally biased region" description="Acidic residues" evidence="1">
    <location>
        <begin position="207"/>
        <end position="216"/>
    </location>
</feature>
<dbReference type="EMBL" id="BPLF01000002">
    <property type="protein sequence ID" value="GIX62901.1"/>
    <property type="molecule type" value="Genomic_DNA"/>
</dbReference>
<protein>
    <submittedName>
        <fullName evidence="3">Ubiquitin-conjugating enzyme subfamily protein</fullName>
    </submittedName>
</protein>
<dbReference type="PROSITE" id="PS50127">
    <property type="entry name" value="UBC_2"/>
    <property type="match status" value="1"/>
</dbReference>
<proteinExistence type="predicted"/>
<feature type="region of interest" description="Disordered" evidence="1">
    <location>
        <begin position="169"/>
        <end position="216"/>
    </location>
</feature>
<keyword evidence="4" id="KW-1185">Reference proteome</keyword>
<accession>A0AAV4LSS0</accession>